<dbReference type="EMBL" id="CP133620">
    <property type="protein sequence ID" value="WMV46604.1"/>
    <property type="molecule type" value="Genomic_DNA"/>
</dbReference>
<reference evidence="2" key="1">
    <citation type="submission" date="2023-08" db="EMBL/GenBank/DDBJ databases">
        <title>A de novo genome assembly of Solanum verrucosum Schlechtendal, a Mexican diploid species geographically isolated from the other diploid A-genome species in potato relatives.</title>
        <authorList>
            <person name="Hosaka K."/>
        </authorList>
    </citation>
    <scope>NUCLEOTIDE SEQUENCE</scope>
    <source>
        <tissue evidence="2">Young leaves</tissue>
    </source>
</reference>
<name>A0AAF0UK06_SOLVR</name>
<protein>
    <recommendedName>
        <fullName evidence="4">Integrase core domain containing protein</fullName>
    </recommendedName>
</protein>
<accession>A0AAF0UK06</accession>
<feature type="compositionally biased region" description="Low complexity" evidence="1">
    <location>
        <begin position="104"/>
        <end position="135"/>
    </location>
</feature>
<dbReference type="AlphaFoldDB" id="A0AAF0UK06"/>
<evidence type="ECO:0000313" key="3">
    <source>
        <dbReference type="Proteomes" id="UP001234989"/>
    </source>
</evidence>
<evidence type="ECO:0000256" key="1">
    <source>
        <dbReference type="SAM" id="MobiDB-lite"/>
    </source>
</evidence>
<organism evidence="2 3">
    <name type="scientific">Solanum verrucosum</name>
    <dbReference type="NCBI Taxonomy" id="315347"/>
    <lineage>
        <taxon>Eukaryota</taxon>
        <taxon>Viridiplantae</taxon>
        <taxon>Streptophyta</taxon>
        <taxon>Embryophyta</taxon>
        <taxon>Tracheophyta</taxon>
        <taxon>Spermatophyta</taxon>
        <taxon>Magnoliopsida</taxon>
        <taxon>eudicotyledons</taxon>
        <taxon>Gunneridae</taxon>
        <taxon>Pentapetalae</taxon>
        <taxon>asterids</taxon>
        <taxon>lamiids</taxon>
        <taxon>Solanales</taxon>
        <taxon>Solanaceae</taxon>
        <taxon>Solanoideae</taxon>
        <taxon>Solaneae</taxon>
        <taxon>Solanum</taxon>
    </lineage>
</organism>
<evidence type="ECO:0000313" key="2">
    <source>
        <dbReference type="EMBL" id="WMV46604.1"/>
    </source>
</evidence>
<dbReference type="Proteomes" id="UP001234989">
    <property type="component" value="Chromosome 9"/>
</dbReference>
<keyword evidence="3" id="KW-1185">Reference proteome</keyword>
<proteinExistence type="predicted"/>
<gene>
    <name evidence="2" type="ORF">MTR67_039989</name>
</gene>
<sequence length="143" mass="15322">MLTTLVGGLEVDSARILIVEIYERSFKRALTLSFLCLIFHLCSAARVPIWHCDNLIEATKMVDIGLIQDDINLAAPQREPQVDLPPLGANLAIDVEQIKVDDTTIPPTTTDVEAPPSTSTSVAASSSRAIPSSGSTNVPLARV</sequence>
<evidence type="ECO:0008006" key="4">
    <source>
        <dbReference type="Google" id="ProtNLM"/>
    </source>
</evidence>
<feature type="region of interest" description="Disordered" evidence="1">
    <location>
        <begin position="104"/>
        <end position="143"/>
    </location>
</feature>